<dbReference type="InterPro" id="IPR000210">
    <property type="entry name" value="BTB/POZ_dom"/>
</dbReference>
<gene>
    <name evidence="2" type="ORF">BAUCODRAFT_217599</name>
</gene>
<accession>M2MRC9</accession>
<dbReference type="KEGG" id="bcom:BAUCODRAFT_217599"/>
<dbReference type="CDD" id="cd18186">
    <property type="entry name" value="BTB_POZ_ZBTB_KLHL-like"/>
    <property type="match status" value="1"/>
</dbReference>
<proteinExistence type="predicted"/>
<dbReference type="OrthoDB" id="6359816at2759"/>
<name>M2MRC9_BAUPA</name>
<dbReference type="PROSITE" id="PS50097">
    <property type="entry name" value="BTB"/>
    <property type="match status" value="1"/>
</dbReference>
<dbReference type="RefSeq" id="XP_007678980.1">
    <property type="nucleotide sequence ID" value="XM_007680790.1"/>
</dbReference>
<keyword evidence="3" id="KW-1185">Reference proteome</keyword>
<evidence type="ECO:0000313" key="2">
    <source>
        <dbReference type="EMBL" id="EMC93998.1"/>
    </source>
</evidence>
<evidence type="ECO:0000313" key="3">
    <source>
        <dbReference type="Proteomes" id="UP000011761"/>
    </source>
</evidence>
<dbReference type="SUPFAM" id="SSF54695">
    <property type="entry name" value="POZ domain"/>
    <property type="match status" value="1"/>
</dbReference>
<sequence length="131" mass="14395">MSLPARDRSGDQQVGFSLLPSESHSTVFSSQSLNSTPSIAFAVSMAAMMPFNTDTHLDMSGFRSDFASSRFADIIILYCGHQLPAHRIVLVKGSEWFRRALAGDFCEAGATKIELKDDCNLQATYKMILVL</sequence>
<feature type="domain" description="BTB" evidence="1">
    <location>
        <begin position="72"/>
        <end position="131"/>
    </location>
</feature>
<protein>
    <recommendedName>
        <fullName evidence="1">BTB domain-containing protein</fullName>
    </recommendedName>
</protein>
<dbReference type="EMBL" id="KB445559">
    <property type="protein sequence ID" value="EMC93998.1"/>
    <property type="molecule type" value="Genomic_DNA"/>
</dbReference>
<dbReference type="AlphaFoldDB" id="M2MRC9"/>
<evidence type="ECO:0000259" key="1">
    <source>
        <dbReference type="PROSITE" id="PS50097"/>
    </source>
</evidence>
<dbReference type="GeneID" id="19109805"/>
<dbReference type="Gene3D" id="3.30.710.10">
    <property type="entry name" value="Potassium Channel Kv1.1, Chain A"/>
    <property type="match status" value="1"/>
</dbReference>
<dbReference type="Proteomes" id="UP000011761">
    <property type="component" value="Unassembled WGS sequence"/>
</dbReference>
<dbReference type="Pfam" id="PF00651">
    <property type="entry name" value="BTB"/>
    <property type="match status" value="1"/>
</dbReference>
<dbReference type="HOGENOM" id="CLU_1927205_0_0_1"/>
<dbReference type="InterPro" id="IPR011333">
    <property type="entry name" value="SKP1/BTB/POZ_sf"/>
</dbReference>
<reference evidence="2 3" key="1">
    <citation type="journal article" date="2012" name="PLoS Pathog.">
        <title>Diverse lifestyles and strategies of plant pathogenesis encoded in the genomes of eighteen Dothideomycetes fungi.</title>
        <authorList>
            <person name="Ohm R.A."/>
            <person name="Feau N."/>
            <person name="Henrissat B."/>
            <person name="Schoch C.L."/>
            <person name="Horwitz B.A."/>
            <person name="Barry K.W."/>
            <person name="Condon B.J."/>
            <person name="Copeland A.C."/>
            <person name="Dhillon B."/>
            <person name="Glaser F."/>
            <person name="Hesse C.N."/>
            <person name="Kosti I."/>
            <person name="LaButti K."/>
            <person name="Lindquist E.A."/>
            <person name="Lucas S."/>
            <person name="Salamov A.A."/>
            <person name="Bradshaw R.E."/>
            <person name="Ciuffetti L."/>
            <person name="Hamelin R.C."/>
            <person name="Kema G.H.J."/>
            <person name="Lawrence C."/>
            <person name="Scott J.A."/>
            <person name="Spatafora J.W."/>
            <person name="Turgeon B.G."/>
            <person name="de Wit P.J.G.M."/>
            <person name="Zhong S."/>
            <person name="Goodwin S.B."/>
            <person name="Grigoriev I.V."/>
        </authorList>
    </citation>
    <scope>NUCLEOTIDE SEQUENCE [LARGE SCALE GENOMIC DNA]</scope>
    <source>
        <strain evidence="2 3">UAMH 10762</strain>
    </source>
</reference>
<organism evidence="2 3">
    <name type="scientific">Baudoinia panamericana (strain UAMH 10762)</name>
    <name type="common">Angels' share fungus</name>
    <name type="synonym">Baudoinia compniacensis (strain UAMH 10762)</name>
    <dbReference type="NCBI Taxonomy" id="717646"/>
    <lineage>
        <taxon>Eukaryota</taxon>
        <taxon>Fungi</taxon>
        <taxon>Dikarya</taxon>
        <taxon>Ascomycota</taxon>
        <taxon>Pezizomycotina</taxon>
        <taxon>Dothideomycetes</taxon>
        <taxon>Dothideomycetidae</taxon>
        <taxon>Mycosphaerellales</taxon>
        <taxon>Teratosphaeriaceae</taxon>
        <taxon>Baudoinia</taxon>
    </lineage>
</organism>